<evidence type="ECO:0000313" key="1">
    <source>
        <dbReference type="EMBL" id="RDB21734.1"/>
    </source>
</evidence>
<organism evidence="1 2">
    <name type="scientific">Hypsizygus marmoreus</name>
    <name type="common">White beech mushroom</name>
    <name type="synonym">Agaricus marmoreus</name>
    <dbReference type="NCBI Taxonomy" id="39966"/>
    <lineage>
        <taxon>Eukaryota</taxon>
        <taxon>Fungi</taxon>
        <taxon>Dikarya</taxon>
        <taxon>Basidiomycota</taxon>
        <taxon>Agaricomycotina</taxon>
        <taxon>Agaricomycetes</taxon>
        <taxon>Agaricomycetidae</taxon>
        <taxon>Agaricales</taxon>
        <taxon>Tricholomatineae</taxon>
        <taxon>Lyophyllaceae</taxon>
        <taxon>Hypsizygus</taxon>
    </lineage>
</organism>
<evidence type="ECO:0000313" key="2">
    <source>
        <dbReference type="Proteomes" id="UP000076154"/>
    </source>
</evidence>
<proteinExistence type="predicted"/>
<name>A0A369JQV0_HYPMA</name>
<dbReference type="STRING" id="39966.A0A369JQV0"/>
<accession>A0A369JQV0</accession>
<dbReference type="OrthoDB" id="3258386at2759"/>
<dbReference type="SUPFAM" id="SSF52047">
    <property type="entry name" value="RNI-like"/>
    <property type="match status" value="1"/>
</dbReference>
<dbReference type="Proteomes" id="UP000076154">
    <property type="component" value="Unassembled WGS sequence"/>
</dbReference>
<protein>
    <recommendedName>
        <fullName evidence="3">F-box domain-containing protein</fullName>
    </recommendedName>
</protein>
<evidence type="ECO:0008006" key="3">
    <source>
        <dbReference type="Google" id="ProtNLM"/>
    </source>
</evidence>
<comment type="caution">
    <text evidence="1">The sequence shown here is derived from an EMBL/GenBank/DDBJ whole genome shotgun (WGS) entry which is preliminary data.</text>
</comment>
<sequence>MHRCLYISEILSLVCDNVLEENGYTPGLRTLAGVARTCRAFSDPALDLLWRSRSSIAPLIRVMPDDLWMECESLQQGRRVKVIKYRRALEDSDWSRFEYYGSKIRDLTQFSYFALNYFEEVVHEDVFMAITGYRPVRTILPKLRQVALELDYPHLAPAIPFYQCILGPSIRSLTMSGTEEEKLPASLLLSIPRLCPNISTLHISSAVDLDPENHSALYRSLCRLRNLRYVDVVSSPGPTEEAVLHLSQLISLKSFKSIVISSSQASSFTTQGGCFKNLQDFSFEVNNWDIATQVMKGMHSSFVTLSICVNGKEGPNTLAAFRKFMSSFHGHPALSSILSLKIAGHVTIPKPRTMNTRSFSESMKMLSSFTSLQDLTVNIPSLSHLDDSWLSAAAANWPHLRSLILRGKENPKMTLEGLIPVLKHCPDLNDLDVTAFWKPFQLRLLEGICNTEIRYINVWKSKIESPIAVFRCLTTMFPKLRMVCYDEDEADWGELNEMFEQCAAYVD</sequence>
<gene>
    <name evidence="1" type="ORF">Hypma_010795</name>
</gene>
<dbReference type="Gene3D" id="3.80.10.10">
    <property type="entry name" value="Ribonuclease Inhibitor"/>
    <property type="match status" value="1"/>
</dbReference>
<keyword evidence="2" id="KW-1185">Reference proteome</keyword>
<dbReference type="InParanoid" id="A0A369JQV0"/>
<dbReference type="EMBL" id="LUEZ02000053">
    <property type="protein sequence ID" value="RDB21734.1"/>
    <property type="molecule type" value="Genomic_DNA"/>
</dbReference>
<dbReference type="InterPro" id="IPR032675">
    <property type="entry name" value="LRR_dom_sf"/>
</dbReference>
<dbReference type="AlphaFoldDB" id="A0A369JQV0"/>
<reference evidence="1" key="1">
    <citation type="submission" date="2018-04" db="EMBL/GenBank/DDBJ databases">
        <title>Whole genome sequencing of Hypsizygus marmoreus.</title>
        <authorList>
            <person name="Choi I.-G."/>
            <person name="Min B."/>
            <person name="Kim J.-G."/>
            <person name="Kim S."/>
            <person name="Oh Y.-L."/>
            <person name="Kong W.-S."/>
            <person name="Park H."/>
            <person name="Jeong J."/>
            <person name="Song E.-S."/>
        </authorList>
    </citation>
    <scope>NUCLEOTIDE SEQUENCE [LARGE SCALE GENOMIC DNA]</scope>
    <source>
        <strain evidence="1">51987-8</strain>
    </source>
</reference>